<proteinExistence type="predicted"/>
<feature type="domain" description="UBP-type" evidence="1">
    <location>
        <begin position="15"/>
        <end position="104"/>
    </location>
</feature>
<sequence length="104" mass="11311">MAAWRVAPNPDQPDASCPHLGEAHPGVLPATRQGCVDCLAAGTSWVHLRMCLSCGHIGCCDSSPERHATAHFGRLGHSLIRSFEPGETWGWCYRCELMLEPDPS</sequence>
<dbReference type="SUPFAM" id="SSF57850">
    <property type="entry name" value="RING/U-box"/>
    <property type="match status" value="1"/>
</dbReference>
<accession>A0A561T7E3</accession>
<name>A0A561T7E3_9ACTN</name>
<dbReference type="EMBL" id="VIWT01000004">
    <property type="protein sequence ID" value="TWF83033.1"/>
    <property type="molecule type" value="Genomic_DNA"/>
</dbReference>
<keyword evidence="2" id="KW-0378">Hydrolase</keyword>
<dbReference type="GO" id="GO:0016787">
    <property type="term" value="F:hydrolase activity"/>
    <property type="evidence" value="ECO:0007669"/>
    <property type="project" value="UniProtKB-KW"/>
</dbReference>
<dbReference type="InterPro" id="IPR013083">
    <property type="entry name" value="Znf_RING/FYVE/PHD"/>
</dbReference>
<evidence type="ECO:0000313" key="2">
    <source>
        <dbReference type="EMBL" id="TWF83033.1"/>
    </source>
</evidence>
<dbReference type="AlphaFoldDB" id="A0A561T7E3"/>
<dbReference type="PROSITE" id="PS50271">
    <property type="entry name" value="ZF_UBP"/>
    <property type="match status" value="1"/>
</dbReference>
<dbReference type="OrthoDB" id="120315at2"/>
<comment type="caution">
    <text evidence="2">The sequence shown here is derived from an EMBL/GenBank/DDBJ whole genome shotgun (WGS) entry which is preliminary data.</text>
</comment>
<dbReference type="GO" id="GO:0008270">
    <property type="term" value="F:zinc ion binding"/>
    <property type="evidence" value="ECO:0007669"/>
    <property type="project" value="InterPro"/>
</dbReference>
<reference evidence="2 3" key="1">
    <citation type="submission" date="2019-06" db="EMBL/GenBank/DDBJ databases">
        <title>Sequencing the genomes of 1000 actinobacteria strains.</title>
        <authorList>
            <person name="Klenk H.-P."/>
        </authorList>
    </citation>
    <scope>NUCLEOTIDE SEQUENCE [LARGE SCALE GENOMIC DNA]</scope>
    <source>
        <strain evidence="2 3">DSM 44826</strain>
    </source>
</reference>
<dbReference type="InterPro" id="IPR001607">
    <property type="entry name" value="Znf_UBP"/>
</dbReference>
<gene>
    <name evidence="2" type="ORF">FHX73_14516</name>
</gene>
<dbReference type="Pfam" id="PF02148">
    <property type="entry name" value="zf-UBP"/>
    <property type="match status" value="1"/>
</dbReference>
<evidence type="ECO:0000313" key="3">
    <source>
        <dbReference type="Proteomes" id="UP000317940"/>
    </source>
</evidence>
<keyword evidence="3" id="KW-1185">Reference proteome</keyword>
<dbReference type="Gene3D" id="3.30.40.10">
    <property type="entry name" value="Zinc/RING finger domain, C3HC4 (zinc finger)"/>
    <property type="match status" value="1"/>
</dbReference>
<evidence type="ECO:0000259" key="1">
    <source>
        <dbReference type="PROSITE" id="PS50271"/>
    </source>
</evidence>
<organism evidence="2 3">
    <name type="scientific">Kitasatospora viridis</name>
    <dbReference type="NCBI Taxonomy" id="281105"/>
    <lineage>
        <taxon>Bacteria</taxon>
        <taxon>Bacillati</taxon>
        <taxon>Actinomycetota</taxon>
        <taxon>Actinomycetes</taxon>
        <taxon>Kitasatosporales</taxon>
        <taxon>Streptomycetaceae</taxon>
        <taxon>Kitasatospora</taxon>
    </lineage>
</organism>
<dbReference type="Proteomes" id="UP000317940">
    <property type="component" value="Unassembled WGS sequence"/>
</dbReference>
<dbReference type="RefSeq" id="WP_145910273.1">
    <property type="nucleotide sequence ID" value="NZ_BAAAMZ010000009.1"/>
</dbReference>
<protein>
    <submittedName>
        <fullName evidence="2">Ubiquitin-hydrolase Zn-finger-containing protein</fullName>
    </submittedName>
</protein>